<dbReference type="GO" id="GO:0017168">
    <property type="term" value="F:5-oxoprolinase (ATP-hydrolyzing) activity"/>
    <property type="evidence" value="ECO:0007669"/>
    <property type="project" value="TreeGrafter"/>
</dbReference>
<dbReference type="PANTHER" id="PTHR11365:SF23">
    <property type="entry name" value="HYPOTHETICAL 5-OXOPROLINASE (EUROFUNG)-RELATED"/>
    <property type="match status" value="1"/>
</dbReference>
<name>A0A6M6JP36_9PSEU</name>
<sequence>MPVTPVPGSEKFAYRPTPAPRLREIAGEHIRLHDVTAEEVASVDPLTYEVVRHRLESITYEMGEAIKRMSGSVIVTDCNDFNFAIMDEIGDEVEIGLYNTALCAAIDMAVKWTLEHRGANPGIRPGDMFLCNDPWVGGGLHQNDTALFAPLFVGDELFAWTGAVAHQIDLGGVSPGSWSVRSTDVFWESLPTPPVKIVEGGVLRSDIEDVWLRRSRVPALVGLDLRAKIGANHMAQERLTELVDRYGAGTVKAVMRRILDSAEQRVRAKLAGIADGEWSAVAYQDSAREGDDALYRIVCTLRKQGEGLHFDFTGTDPQADGLINCTHAGVRGGITPAVLTALCGDVPWAPAGVFRCIEITSEPGTINDCTFPAGVSKGSVASAWATLNVVTECLGAMLDTHEESRPNVTGVCLGSWDLALLAGLDQRGAPFVSMVGDAMAGGFGARSDQDGVDTGGMAGAPMGRIPDVEMTEFSYPMLYLWRREEPDSGGPGRFRGGVGGSSCFVMHRSAAPALHLVVSGGGKAIPQSSGISGGYPANTQLDMAIRDADVRAQLAAGRIATTLEEITGRREVMPPHLETVLGERDVYYMAWQGGGGYGDPLHRDPALVEADLRAGKVTATAAADVYGVVTRPDDGAVDDDGTDRRRRDLRSGRLAAATPRPEESAR</sequence>
<feature type="domain" description="Hydantoinase B/oxoprolinase" evidence="2">
    <location>
        <begin position="44"/>
        <end position="600"/>
    </location>
</feature>
<reference evidence="3 4" key="1">
    <citation type="submission" date="2020-05" db="EMBL/GenBank/DDBJ databases">
        <authorList>
            <person name="Mo P."/>
        </authorList>
    </citation>
    <scope>NUCLEOTIDE SEQUENCE [LARGE SCALE GENOMIC DNA]</scope>
    <source>
        <strain evidence="3 4">Gen01</strain>
    </source>
</reference>
<evidence type="ECO:0000313" key="3">
    <source>
        <dbReference type="EMBL" id="QJY48071.1"/>
    </source>
</evidence>
<evidence type="ECO:0000259" key="2">
    <source>
        <dbReference type="Pfam" id="PF02538"/>
    </source>
</evidence>
<dbReference type="Pfam" id="PF02538">
    <property type="entry name" value="Hydantoinase_B"/>
    <property type="match status" value="1"/>
</dbReference>
<accession>A0A6M6JP36</accession>
<dbReference type="KEGG" id="pbro:HOP40_21605"/>
<dbReference type="Proteomes" id="UP000505377">
    <property type="component" value="Chromosome"/>
</dbReference>
<evidence type="ECO:0000256" key="1">
    <source>
        <dbReference type="SAM" id="MobiDB-lite"/>
    </source>
</evidence>
<keyword evidence="4" id="KW-1185">Reference proteome</keyword>
<dbReference type="EMBL" id="CP053564">
    <property type="protein sequence ID" value="QJY48071.1"/>
    <property type="molecule type" value="Genomic_DNA"/>
</dbReference>
<dbReference type="RefSeq" id="WP_172161398.1">
    <property type="nucleotide sequence ID" value="NZ_CP053564.1"/>
</dbReference>
<dbReference type="PANTHER" id="PTHR11365">
    <property type="entry name" value="5-OXOPROLINASE RELATED"/>
    <property type="match status" value="1"/>
</dbReference>
<dbReference type="GO" id="GO:0006749">
    <property type="term" value="P:glutathione metabolic process"/>
    <property type="evidence" value="ECO:0007669"/>
    <property type="project" value="TreeGrafter"/>
</dbReference>
<feature type="region of interest" description="Disordered" evidence="1">
    <location>
        <begin position="629"/>
        <end position="666"/>
    </location>
</feature>
<dbReference type="InterPro" id="IPR003692">
    <property type="entry name" value="Hydantoinase_B"/>
</dbReference>
<evidence type="ECO:0000313" key="4">
    <source>
        <dbReference type="Proteomes" id="UP000505377"/>
    </source>
</evidence>
<protein>
    <submittedName>
        <fullName evidence="3">Hydantoinase B/oxoprolinase family protein</fullName>
    </submittedName>
</protein>
<feature type="compositionally biased region" description="Basic and acidic residues" evidence="1">
    <location>
        <begin position="642"/>
        <end position="651"/>
    </location>
</feature>
<gene>
    <name evidence="3" type="ORF">HOP40_21605</name>
</gene>
<dbReference type="GO" id="GO:0005829">
    <property type="term" value="C:cytosol"/>
    <property type="evidence" value="ECO:0007669"/>
    <property type="project" value="TreeGrafter"/>
</dbReference>
<dbReference type="AlphaFoldDB" id="A0A6M6JP36"/>
<dbReference type="InterPro" id="IPR045079">
    <property type="entry name" value="Oxoprolinase-like"/>
</dbReference>
<proteinExistence type="predicted"/>
<organism evidence="3 4">
    <name type="scientific">Pseudonocardia broussonetiae</name>
    <dbReference type="NCBI Taxonomy" id="2736640"/>
    <lineage>
        <taxon>Bacteria</taxon>
        <taxon>Bacillati</taxon>
        <taxon>Actinomycetota</taxon>
        <taxon>Actinomycetes</taxon>
        <taxon>Pseudonocardiales</taxon>
        <taxon>Pseudonocardiaceae</taxon>
        <taxon>Pseudonocardia</taxon>
    </lineage>
</organism>